<dbReference type="InterPro" id="IPR001245">
    <property type="entry name" value="Ser-Thr/Tyr_kinase_cat_dom"/>
</dbReference>
<comment type="caution">
    <text evidence="11">The sequence shown here is derived from an EMBL/GenBank/DDBJ whole genome shotgun (WGS) entry which is preliminary data.</text>
</comment>
<dbReference type="CDD" id="cd00192">
    <property type="entry name" value="PTKc"/>
    <property type="match status" value="1"/>
</dbReference>
<dbReference type="SUPFAM" id="SSF56112">
    <property type="entry name" value="Protein kinase-like (PK-like)"/>
    <property type="match status" value="1"/>
</dbReference>
<dbReference type="InterPro" id="IPR000719">
    <property type="entry name" value="Prot_kinase_dom"/>
</dbReference>
<evidence type="ECO:0000313" key="11">
    <source>
        <dbReference type="EMBL" id="CAD6192957.1"/>
    </source>
</evidence>
<dbReference type="PANTHER" id="PTHR24418">
    <property type="entry name" value="TYROSINE-PROTEIN KINASE"/>
    <property type="match status" value="1"/>
</dbReference>
<protein>
    <recommendedName>
        <fullName evidence="1">non-specific protein-tyrosine kinase</fullName>
        <ecNumber evidence="1">2.7.10.2</ecNumber>
    </recommendedName>
</protein>
<dbReference type="AlphaFoldDB" id="A0A8S1HCJ6"/>
<dbReference type="Gene3D" id="1.10.510.10">
    <property type="entry name" value="Transferase(Phosphotransferase) domain 1"/>
    <property type="match status" value="1"/>
</dbReference>
<accession>A0A8S1HCJ6</accession>
<evidence type="ECO:0000259" key="10">
    <source>
        <dbReference type="PROSITE" id="PS50011"/>
    </source>
</evidence>
<dbReference type="EMBL" id="CAJGYM010000031">
    <property type="protein sequence ID" value="CAD6192957.1"/>
    <property type="molecule type" value="Genomic_DNA"/>
</dbReference>
<dbReference type="InterPro" id="IPR008266">
    <property type="entry name" value="Tyr_kinase_AS"/>
</dbReference>
<dbReference type="PROSITE" id="PS00109">
    <property type="entry name" value="PROTEIN_KINASE_TYR"/>
    <property type="match status" value="1"/>
</dbReference>
<dbReference type="Pfam" id="PF07714">
    <property type="entry name" value="PK_Tyr_Ser-Thr"/>
    <property type="match status" value="1"/>
</dbReference>
<evidence type="ECO:0000313" key="12">
    <source>
        <dbReference type="Proteomes" id="UP000835052"/>
    </source>
</evidence>
<keyword evidence="6" id="KW-0829">Tyrosine-protein kinase</keyword>
<dbReference type="InterPro" id="IPR011009">
    <property type="entry name" value="Kinase-like_dom_sf"/>
</dbReference>
<dbReference type="SMART" id="SM00219">
    <property type="entry name" value="TyrKc"/>
    <property type="match status" value="1"/>
</dbReference>
<dbReference type="PROSITE" id="PS50001">
    <property type="entry name" value="SH2"/>
    <property type="match status" value="1"/>
</dbReference>
<keyword evidence="5" id="KW-0067">ATP-binding</keyword>
<evidence type="ECO:0000259" key="9">
    <source>
        <dbReference type="PROSITE" id="PS50001"/>
    </source>
</evidence>
<dbReference type="Proteomes" id="UP000835052">
    <property type="component" value="Unassembled WGS sequence"/>
</dbReference>
<dbReference type="Gene3D" id="3.30.505.10">
    <property type="entry name" value="SH2 domain"/>
    <property type="match status" value="1"/>
</dbReference>
<evidence type="ECO:0000256" key="8">
    <source>
        <dbReference type="PROSITE-ProRule" id="PRU00191"/>
    </source>
</evidence>
<evidence type="ECO:0000256" key="4">
    <source>
        <dbReference type="ARBA" id="ARBA00022777"/>
    </source>
</evidence>
<evidence type="ECO:0000256" key="3">
    <source>
        <dbReference type="ARBA" id="ARBA00022741"/>
    </source>
</evidence>
<evidence type="ECO:0000256" key="2">
    <source>
        <dbReference type="ARBA" id="ARBA00022679"/>
    </source>
</evidence>
<feature type="domain" description="SH2" evidence="9">
    <location>
        <begin position="61"/>
        <end position="177"/>
    </location>
</feature>
<proteinExistence type="predicted"/>
<evidence type="ECO:0000256" key="1">
    <source>
        <dbReference type="ARBA" id="ARBA00011903"/>
    </source>
</evidence>
<keyword evidence="2" id="KW-0808">Transferase</keyword>
<dbReference type="GO" id="GO:0005524">
    <property type="term" value="F:ATP binding"/>
    <property type="evidence" value="ECO:0007669"/>
    <property type="project" value="UniProtKB-KW"/>
</dbReference>
<dbReference type="OrthoDB" id="6364235at2759"/>
<gene>
    <name evidence="11" type="ORF">CAUJ_LOCUS8876</name>
</gene>
<keyword evidence="3" id="KW-0547">Nucleotide-binding</keyword>
<dbReference type="PRINTS" id="PR00109">
    <property type="entry name" value="TYRKINASE"/>
</dbReference>
<keyword evidence="12" id="KW-1185">Reference proteome</keyword>
<reference evidence="11" key="1">
    <citation type="submission" date="2020-10" db="EMBL/GenBank/DDBJ databases">
        <authorList>
            <person name="Kikuchi T."/>
        </authorList>
    </citation>
    <scope>NUCLEOTIDE SEQUENCE</scope>
    <source>
        <strain evidence="11">NKZ352</strain>
    </source>
</reference>
<sequence length="513" mass="58866">MMMMIRYYSDRLKARFRAGSESRNAPISPPPMETHELLVPQPLTVVDPPEKSEHSLKDWPGFHGYIHDMDARKMIQEIGDYIIRLEDDGDTTYIILNVGEEMKEDPFWETEPKEEVEEAASEDGWVPIKVNTYVIEKDEAGFSIDGLNYFESVDSLLSYYVFHSDKSSLDVKLLYNVPRKMFEFEPEDIQKMTSLSSGRFFDVDLCKIDRPGLLEQIAAVKSVKLGLPNASEQSQKLIEEGRLLLDLEHPNIIQILGWCLDEHPFKLVIQFVPGGPLDMYLLTHFPVTSVKRLMRFAVEIAQGLEYLHCNRVIHRDIAARNILLSSDGTPKISNFHLSLKSRFWRMKVAEKIPLRYVPPEVFALNIFSQKSDVYAFGVLLFEIFTGGSPPYEGLLSDDVKACIMSNTLNQFPEGTPPKLAKYVEENIWAFYFDERPMMDEIIDYLENLMAEMEKNGEYGPVTDAETDKVLKNYQPDIEKASQQRSLLELDKDVLEELCPTQDETISKATQDTD</sequence>
<dbReference type="InterPro" id="IPR050198">
    <property type="entry name" value="Non-receptor_tyrosine_kinases"/>
</dbReference>
<keyword evidence="4" id="KW-0418">Kinase</keyword>
<dbReference type="GO" id="GO:0004715">
    <property type="term" value="F:non-membrane spanning protein tyrosine kinase activity"/>
    <property type="evidence" value="ECO:0007669"/>
    <property type="project" value="UniProtKB-EC"/>
</dbReference>
<dbReference type="PROSITE" id="PS50011">
    <property type="entry name" value="PROTEIN_KINASE_DOM"/>
    <property type="match status" value="1"/>
</dbReference>
<dbReference type="SUPFAM" id="SSF55550">
    <property type="entry name" value="SH2 domain"/>
    <property type="match status" value="1"/>
</dbReference>
<dbReference type="EC" id="2.7.10.2" evidence="1"/>
<organism evidence="11 12">
    <name type="scientific">Caenorhabditis auriculariae</name>
    <dbReference type="NCBI Taxonomy" id="2777116"/>
    <lineage>
        <taxon>Eukaryota</taxon>
        <taxon>Metazoa</taxon>
        <taxon>Ecdysozoa</taxon>
        <taxon>Nematoda</taxon>
        <taxon>Chromadorea</taxon>
        <taxon>Rhabditida</taxon>
        <taxon>Rhabditina</taxon>
        <taxon>Rhabditomorpha</taxon>
        <taxon>Rhabditoidea</taxon>
        <taxon>Rhabditidae</taxon>
        <taxon>Peloderinae</taxon>
        <taxon>Caenorhabditis</taxon>
    </lineage>
</organism>
<evidence type="ECO:0000256" key="6">
    <source>
        <dbReference type="ARBA" id="ARBA00023137"/>
    </source>
</evidence>
<feature type="domain" description="Protein kinase" evidence="10">
    <location>
        <begin position="189"/>
        <end position="449"/>
    </location>
</feature>
<dbReference type="InterPro" id="IPR036860">
    <property type="entry name" value="SH2_dom_sf"/>
</dbReference>
<keyword evidence="8" id="KW-0727">SH2 domain</keyword>
<evidence type="ECO:0000256" key="5">
    <source>
        <dbReference type="ARBA" id="ARBA00022840"/>
    </source>
</evidence>
<comment type="catalytic activity">
    <reaction evidence="7">
        <text>L-tyrosyl-[protein] + ATP = O-phospho-L-tyrosyl-[protein] + ADP + H(+)</text>
        <dbReference type="Rhea" id="RHEA:10596"/>
        <dbReference type="Rhea" id="RHEA-COMP:10136"/>
        <dbReference type="Rhea" id="RHEA-COMP:20101"/>
        <dbReference type="ChEBI" id="CHEBI:15378"/>
        <dbReference type="ChEBI" id="CHEBI:30616"/>
        <dbReference type="ChEBI" id="CHEBI:46858"/>
        <dbReference type="ChEBI" id="CHEBI:61978"/>
        <dbReference type="ChEBI" id="CHEBI:456216"/>
        <dbReference type="EC" id="2.7.10.2"/>
    </reaction>
</comment>
<evidence type="ECO:0000256" key="7">
    <source>
        <dbReference type="ARBA" id="ARBA00051245"/>
    </source>
</evidence>
<dbReference type="InterPro" id="IPR020635">
    <property type="entry name" value="Tyr_kinase_cat_dom"/>
</dbReference>
<name>A0A8S1HCJ6_9PELO</name>
<dbReference type="InterPro" id="IPR000980">
    <property type="entry name" value="SH2"/>
</dbReference>